<keyword evidence="2" id="KW-1185">Reference proteome</keyword>
<sequence>MIKGDPLQDMFSPLVVVLSVKNLPYTLWLLCQLRKDLQITMVFCNSQSAIILIKDQIFHEKKKHIDIRYHCMLKIIAHGDIMVTKISTHDDMMTKTLPSAKFVYCLDLVGTDFLGFSTALVAAVITFSSNLPTIADLNKFEAETRGEFGISSTAQFGSADLKKIVHTNENFRRVNFTSADMRESDFNSSMFNGAYLDKTVAYKANFSVEVAPQFDNSCLSVPVPSYPKLVYLLIIFAPKLRVSSLVGVSNVIKLRVKPLSEGAELFGYSISVSMCSASSWK</sequence>
<reference evidence="1 2" key="1">
    <citation type="journal article" date="2017" name="Genome Biol.">
        <title>New reference genome sequences of hot pepper reveal the massive evolution of plant disease-resistance genes by retroduplication.</title>
        <authorList>
            <person name="Kim S."/>
            <person name="Park J."/>
            <person name="Yeom S.I."/>
            <person name="Kim Y.M."/>
            <person name="Seo E."/>
            <person name="Kim K.T."/>
            <person name="Kim M.S."/>
            <person name="Lee J.M."/>
            <person name="Cheong K."/>
            <person name="Shin H.S."/>
            <person name="Kim S.B."/>
            <person name="Han K."/>
            <person name="Lee J."/>
            <person name="Park M."/>
            <person name="Lee H.A."/>
            <person name="Lee H.Y."/>
            <person name="Lee Y."/>
            <person name="Oh S."/>
            <person name="Lee J.H."/>
            <person name="Choi E."/>
            <person name="Choi E."/>
            <person name="Lee S.E."/>
            <person name="Jeon J."/>
            <person name="Kim H."/>
            <person name="Choi G."/>
            <person name="Song H."/>
            <person name="Lee J."/>
            <person name="Lee S.C."/>
            <person name="Kwon J.K."/>
            <person name="Lee H.Y."/>
            <person name="Koo N."/>
            <person name="Hong Y."/>
            <person name="Kim R.W."/>
            <person name="Kang W.H."/>
            <person name="Huh J.H."/>
            <person name="Kang B.C."/>
            <person name="Yang T.J."/>
            <person name="Lee Y.H."/>
            <person name="Bennetzen J.L."/>
            <person name="Choi D."/>
        </authorList>
    </citation>
    <scope>NUCLEOTIDE SEQUENCE [LARGE SCALE GENOMIC DNA]</scope>
    <source>
        <strain evidence="2">cv. PBC81</strain>
    </source>
</reference>
<dbReference type="InterPro" id="IPR001646">
    <property type="entry name" value="5peptide_repeat"/>
</dbReference>
<dbReference type="PANTHER" id="PTHR47121">
    <property type="entry name" value="THYLAKOID LUMENAL PROTEIN TL20.3, CHLOROPLASTIC"/>
    <property type="match status" value="1"/>
</dbReference>
<reference evidence="2" key="2">
    <citation type="journal article" date="2017" name="J. Anim. Genet.">
        <title>Multiple reference genome sequences of hot pepper reveal the massive evolution of plant disease resistance genes by retroduplication.</title>
        <authorList>
            <person name="Kim S."/>
            <person name="Park J."/>
            <person name="Yeom S.-I."/>
            <person name="Kim Y.-M."/>
            <person name="Seo E."/>
            <person name="Kim K.-T."/>
            <person name="Kim M.-S."/>
            <person name="Lee J.M."/>
            <person name="Cheong K."/>
            <person name="Shin H.-S."/>
            <person name="Kim S.-B."/>
            <person name="Han K."/>
            <person name="Lee J."/>
            <person name="Park M."/>
            <person name="Lee H.-A."/>
            <person name="Lee H.-Y."/>
            <person name="Lee Y."/>
            <person name="Oh S."/>
            <person name="Lee J.H."/>
            <person name="Choi E."/>
            <person name="Choi E."/>
            <person name="Lee S.E."/>
            <person name="Jeon J."/>
            <person name="Kim H."/>
            <person name="Choi G."/>
            <person name="Song H."/>
            <person name="Lee J."/>
            <person name="Lee S.-C."/>
            <person name="Kwon J.-K."/>
            <person name="Lee H.-Y."/>
            <person name="Koo N."/>
            <person name="Hong Y."/>
            <person name="Kim R.W."/>
            <person name="Kang W.-H."/>
            <person name="Huh J.H."/>
            <person name="Kang B.-C."/>
            <person name="Yang T.-J."/>
            <person name="Lee Y.-H."/>
            <person name="Bennetzen J.L."/>
            <person name="Choi D."/>
        </authorList>
    </citation>
    <scope>NUCLEOTIDE SEQUENCE [LARGE SCALE GENOMIC DNA]</scope>
    <source>
        <strain evidence="2">cv. PBC81</strain>
    </source>
</reference>
<dbReference type="Pfam" id="PF00805">
    <property type="entry name" value="Pentapeptide"/>
    <property type="match status" value="1"/>
</dbReference>
<comment type="caution">
    <text evidence="1">The sequence shown here is derived from an EMBL/GenBank/DDBJ whole genome shotgun (WGS) entry which is preliminary data.</text>
</comment>
<dbReference type="CDD" id="cd09272">
    <property type="entry name" value="RNase_HI_RT_Ty1"/>
    <property type="match status" value="1"/>
</dbReference>
<name>A0A2G2VY97_CAPBA</name>
<dbReference type="OrthoDB" id="418237at2759"/>
<dbReference type="SUPFAM" id="SSF141571">
    <property type="entry name" value="Pentapeptide repeat-like"/>
    <property type="match status" value="1"/>
</dbReference>
<dbReference type="EMBL" id="MLFT02000009">
    <property type="protein sequence ID" value="PHT37952.1"/>
    <property type="molecule type" value="Genomic_DNA"/>
</dbReference>
<proteinExistence type="predicted"/>
<dbReference type="Proteomes" id="UP000224567">
    <property type="component" value="Unassembled WGS sequence"/>
</dbReference>
<dbReference type="PANTHER" id="PTHR47121:SF2">
    <property type="entry name" value="THYLAKOID LUMENAL PROTEIN TL20.3, CHLOROPLASTIC"/>
    <property type="match status" value="1"/>
</dbReference>
<evidence type="ECO:0000313" key="1">
    <source>
        <dbReference type="EMBL" id="PHT37952.1"/>
    </source>
</evidence>
<dbReference type="InterPro" id="IPR053285">
    <property type="entry name" value="Thylakoid_lumenal_pentapeptide"/>
</dbReference>
<organism evidence="1 2">
    <name type="scientific">Capsicum baccatum</name>
    <name type="common">Peruvian pepper</name>
    <dbReference type="NCBI Taxonomy" id="33114"/>
    <lineage>
        <taxon>Eukaryota</taxon>
        <taxon>Viridiplantae</taxon>
        <taxon>Streptophyta</taxon>
        <taxon>Embryophyta</taxon>
        <taxon>Tracheophyta</taxon>
        <taxon>Spermatophyta</taxon>
        <taxon>Magnoliopsida</taxon>
        <taxon>eudicotyledons</taxon>
        <taxon>Gunneridae</taxon>
        <taxon>Pentapetalae</taxon>
        <taxon>asterids</taxon>
        <taxon>lamiids</taxon>
        <taxon>Solanales</taxon>
        <taxon>Solanaceae</taxon>
        <taxon>Solanoideae</taxon>
        <taxon>Capsiceae</taxon>
        <taxon>Capsicum</taxon>
    </lineage>
</organism>
<dbReference type="STRING" id="33114.A0A2G2VY97"/>
<gene>
    <name evidence="1" type="ORF">CQW23_21525</name>
</gene>
<accession>A0A2G2VY97</accession>
<dbReference type="AlphaFoldDB" id="A0A2G2VY97"/>
<evidence type="ECO:0000313" key="2">
    <source>
        <dbReference type="Proteomes" id="UP000224567"/>
    </source>
</evidence>
<protein>
    <submittedName>
        <fullName evidence="1">Thylakoid lumenal protein, chloroplastic</fullName>
    </submittedName>
</protein>
<dbReference type="Gene3D" id="2.160.20.80">
    <property type="entry name" value="E3 ubiquitin-protein ligase SopA"/>
    <property type="match status" value="1"/>
</dbReference>